<dbReference type="OrthoDB" id="5181251at2"/>
<dbReference type="KEGG" id="salf:SMD44_p10255"/>
<keyword evidence="2" id="KW-0812">Transmembrane</keyword>
<sequence length="204" mass="21678">MSASEEDLVGRSYTRARRHPLVIGKLPGAGRLPGGPYTITQIVTMVVAFGGLVLTQSLWAHFGLANILIMIALPWGLAWALRYARIDGRDPARALRSLLVYASAPPGGRLAGRPQRRPRPQWMQTNCTVRPTEDSAADPAETAPAAQPKQQAISAHRARRQAPAAAPTTAKASAPAPAASTARAAGRSQLQSLLASLQDQNPRS</sequence>
<protein>
    <submittedName>
        <fullName evidence="3">Uncharacterized protein</fullName>
    </submittedName>
</protein>
<dbReference type="Proteomes" id="UP000195880">
    <property type="component" value="Plasmid pMDJK44.1"/>
</dbReference>
<evidence type="ECO:0000256" key="2">
    <source>
        <dbReference type="SAM" id="Phobius"/>
    </source>
</evidence>
<keyword evidence="2" id="KW-1133">Transmembrane helix</keyword>
<dbReference type="AlphaFoldDB" id="A0A291W434"/>
<feature type="compositionally biased region" description="Low complexity" evidence="1">
    <location>
        <begin position="161"/>
        <end position="204"/>
    </location>
</feature>
<feature type="region of interest" description="Disordered" evidence="1">
    <location>
        <begin position="130"/>
        <end position="204"/>
    </location>
</feature>
<keyword evidence="3" id="KW-0614">Plasmid</keyword>
<evidence type="ECO:0000256" key="1">
    <source>
        <dbReference type="SAM" id="MobiDB-lite"/>
    </source>
</evidence>
<gene>
    <name evidence="3" type="ORF">SMD44_p10255</name>
</gene>
<keyword evidence="4" id="KW-1185">Reference proteome</keyword>
<feature type="compositionally biased region" description="Low complexity" evidence="1">
    <location>
        <begin position="137"/>
        <end position="146"/>
    </location>
</feature>
<dbReference type="RefSeq" id="WP_100112561.1">
    <property type="nucleotide sequence ID" value="NZ_CP023976.1"/>
</dbReference>
<evidence type="ECO:0000313" key="3">
    <source>
        <dbReference type="EMBL" id="ATM24754.1"/>
    </source>
</evidence>
<name>A0A291W434_9ACTN</name>
<feature type="transmembrane region" description="Helical" evidence="2">
    <location>
        <begin position="60"/>
        <end position="81"/>
    </location>
</feature>
<proteinExistence type="predicted"/>
<evidence type="ECO:0000313" key="4">
    <source>
        <dbReference type="Proteomes" id="UP000195880"/>
    </source>
</evidence>
<geneLocation type="plasmid" evidence="4">
    <name>pmdjk44.1</name>
</geneLocation>
<accession>A0A291W434</accession>
<organism evidence="3 4">
    <name type="scientific">Streptomyces alboflavus</name>
    <dbReference type="NCBI Taxonomy" id="67267"/>
    <lineage>
        <taxon>Bacteria</taxon>
        <taxon>Bacillati</taxon>
        <taxon>Actinomycetota</taxon>
        <taxon>Actinomycetes</taxon>
        <taxon>Kitasatosporales</taxon>
        <taxon>Streptomycetaceae</taxon>
        <taxon>Streptomyces</taxon>
    </lineage>
</organism>
<keyword evidence="2" id="KW-0472">Membrane</keyword>
<reference evidence="3 4" key="1">
    <citation type="submission" date="2017-10" db="EMBL/GenBank/DDBJ databases">
        <title>Streptomyces alboflavus Genome sequencing and assembly.</title>
        <authorList>
            <person name="Wang Y."/>
            <person name="Du B."/>
            <person name="Ding Y."/>
            <person name="Liu H."/>
            <person name="Hou Q."/>
            <person name="Liu K."/>
            <person name="Wang C."/>
            <person name="Yao L."/>
        </authorList>
    </citation>
    <scope>NUCLEOTIDE SEQUENCE [LARGE SCALE GENOMIC DNA]</scope>
    <source>
        <strain evidence="3 4">MDJK44</strain>
        <plasmid evidence="4">Plasmid pmdjk44.1</plasmid>
    </source>
</reference>
<dbReference type="EMBL" id="CP023976">
    <property type="protein sequence ID" value="ATM24754.1"/>
    <property type="molecule type" value="Genomic_DNA"/>
</dbReference>